<dbReference type="InterPro" id="IPR011990">
    <property type="entry name" value="TPR-like_helical_dom_sf"/>
</dbReference>
<evidence type="ECO:0000256" key="2">
    <source>
        <dbReference type="ARBA" id="ARBA00022737"/>
    </source>
</evidence>
<proteinExistence type="predicted"/>
<gene>
    <name evidence="6" type="primary">PTCD3</name>
    <name evidence="6" type="ORF">SK128_009255</name>
</gene>
<evidence type="ECO:0000259" key="5">
    <source>
        <dbReference type="Pfam" id="PF17177"/>
    </source>
</evidence>
<dbReference type="GO" id="GO:0043024">
    <property type="term" value="F:ribosomal small subunit binding"/>
    <property type="evidence" value="ECO:0007669"/>
    <property type="project" value="InterPro"/>
</dbReference>
<dbReference type="PANTHER" id="PTHR16276:SF1">
    <property type="entry name" value="SMALL RIBOSOMAL SUBUNIT PROTEIN MS39"/>
    <property type="match status" value="1"/>
</dbReference>
<reference evidence="6 7" key="1">
    <citation type="submission" date="2023-11" db="EMBL/GenBank/DDBJ databases">
        <title>Halocaridina rubra genome assembly.</title>
        <authorList>
            <person name="Smith C."/>
        </authorList>
    </citation>
    <scope>NUCLEOTIDE SEQUENCE [LARGE SCALE GENOMIC DNA]</scope>
    <source>
        <strain evidence="6">EP-1</strain>
        <tissue evidence="6">Whole</tissue>
    </source>
</reference>
<dbReference type="Pfam" id="PF17177">
    <property type="entry name" value="PPR_long"/>
    <property type="match status" value="1"/>
</dbReference>
<evidence type="ECO:0000256" key="4">
    <source>
        <dbReference type="ARBA" id="ARBA00023128"/>
    </source>
</evidence>
<keyword evidence="2" id="KW-0677">Repeat</keyword>
<dbReference type="PANTHER" id="PTHR16276">
    <property type="entry name" value="PENTATRICOPEPTIDE REPEAT DOMAIN-CONTAINING PROTEIN 3"/>
    <property type="match status" value="1"/>
</dbReference>
<dbReference type="GO" id="GO:0032543">
    <property type="term" value="P:mitochondrial translation"/>
    <property type="evidence" value="ECO:0007669"/>
    <property type="project" value="InterPro"/>
</dbReference>
<dbReference type="EMBL" id="JAXCGZ010005878">
    <property type="protein sequence ID" value="KAK7080526.1"/>
    <property type="molecule type" value="Genomic_DNA"/>
</dbReference>
<keyword evidence="4" id="KW-0496">Mitochondrion</keyword>
<organism evidence="6 7">
    <name type="scientific">Halocaridina rubra</name>
    <name type="common">Hawaiian red shrimp</name>
    <dbReference type="NCBI Taxonomy" id="373956"/>
    <lineage>
        <taxon>Eukaryota</taxon>
        <taxon>Metazoa</taxon>
        <taxon>Ecdysozoa</taxon>
        <taxon>Arthropoda</taxon>
        <taxon>Crustacea</taxon>
        <taxon>Multicrustacea</taxon>
        <taxon>Malacostraca</taxon>
        <taxon>Eumalacostraca</taxon>
        <taxon>Eucarida</taxon>
        <taxon>Decapoda</taxon>
        <taxon>Pleocyemata</taxon>
        <taxon>Caridea</taxon>
        <taxon>Atyoidea</taxon>
        <taxon>Atyidae</taxon>
        <taxon>Halocaridina</taxon>
    </lineage>
</organism>
<dbReference type="InterPro" id="IPR055063">
    <property type="entry name" value="Rib_mS39_PPR"/>
</dbReference>
<comment type="caution">
    <text evidence="6">The sequence shown here is derived from an EMBL/GenBank/DDBJ whole genome shotgun (WGS) entry which is preliminary data.</text>
</comment>
<dbReference type="AlphaFoldDB" id="A0AAN9A4L7"/>
<feature type="non-terminal residue" evidence="6">
    <location>
        <position position="191"/>
    </location>
</feature>
<name>A0AAN9A4L7_HALRR</name>
<dbReference type="Pfam" id="PF22330">
    <property type="entry name" value="Rib_mS39_PPR"/>
    <property type="match status" value="1"/>
</dbReference>
<evidence type="ECO:0000256" key="1">
    <source>
        <dbReference type="ARBA" id="ARBA00004173"/>
    </source>
</evidence>
<comment type="subcellular location">
    <subcellularLocation>
        <location evidence="1">Mitochondrion</location>
    </subcellularLocation>
</comment>
<feature type="domain" description="PROP1-like PPR" evidence="5">
    <location>
        <begin position="80"/>
        <end position="190"/>
    </location>
</feature>
<keyword evidence="3" id="KW-0809">Transit peptide</keyword>
<evidence type="ECO:0000313" key="6">
    <source>
        <dbReference type="EMBL" id="KAK7080526.1"/>
    </source>
</evidence>
<sequence length="191" mass="22202">LSDEVRQELLEFVSYYNAEDTLDEDWVEERWYRQSGMGRSGIRKTWKDNGVAEELFQSLDNKDTRAFCALIRGMANYLQIDRAWQLYQEACEKNIALDTDTYNSLIRIATYLREGSELRWQLIKDILTTVAEKSVTPNLGTLNSTLEALVHLGGWRQARDLSLQVLSEFRSIGIEPSLSTYYHLLLIHCRE</sequence>
<evidence type="ECO:0000313" key="7">
    <source>
        <dbReference type="Proteomes" id="UP001381693"/>
    </source>
</evidence>
<dbReference type="Gene3D" id="1.25.40.10">
    <property type="entry name" value="Tetratricopeptide repeat domain"/>
    <property type="match status" value="1"/>
</dbReference>
<dbReference type="InterPro" id="IPR037387">
    <property type="entry name" value="PTCD3"/>
</dbReference>
<dbReference type="GO" id="GO:0019843">
    <property type="term" value="F:rRNA binding"/>
    <property type="evidence" value="ECO:0007669"/>
    <property type="project" value="InterPro"/>
</dbReference>
<dbReference type="Proteomes" id="UP001381693">
    <property type="component" value="Unassembled WGS sequence"/>
</dbReference>
<dbReference type="InterPro" id="IPR033443">
    <property type="entry name" value="PROP1-like_PPR_dom"/>
</dbReference>
<keyword evidence="7" id="KW-1185">Reference proteome</keyword>
<protein>
    <submittedName>
        <fullName evidence="6">Pentacotripeptide-repeat region of PRORP</fullName>
    </submittedName>
</protein>
<accession>A0AAN9A4L7</accession>
<dbReference type="GO" id="GO:0005739">
    <property type="term" value="C:mitochondrion"/>
    <property type="evidence" value="ECO:0007669"/>
    <property type="project" value="UniProtKB-SubCell"/>
</dbReference>
<feature type="non-terminal residue" evidence="6">
    <location>
        <position position="1"/>
    </location>
</feature>
<evidence type="ECO:0000256" key="3">
    <source>
        <dbReference type="ARBA" id="ARBA00022946"/>
    </source>
</evidence>